<keyword evidence="2" id="KW-1185">Reference proteome</keyword>
<protein>
    <submittedName>
        <fullName evidence="3">Conjugal transfer protein TraG</fullName>
    </submittedName>
</protein>
<organism evidence="2 3">
    <name type="scientific">Toxocara canis</name>
    <name type="common">Canine roundworm</name>
    <dbReference type="NCBI Taxonomy" id="6265"/>
    <lineage>
        <taxon>Eukaryota</taxon>
        <taxon>Metazoa</taxon>
        <taxon>Ecdysozoa</taxon>
        <taxon>Nematoda</taxon>
        <taxon>Chromadorea</taxon>
        <taxon>Rhabditida</taxon>
        <taxon>Spirurina</taxon>
        <taxon>Ascaridomorpha</taxon>
        <taxon>Ascaridoidea</taxon>
        <taxon>Toxocaridae</taxon>
        <taxon>Toxocara</taxon>
    </lineage>
</organism>
<dbReference type="WBParaSite" id="TCNE_0002011001-mRNA-1">
    <property type="protein sequence ID" value="TCNE_0002011001-mRNA-1"/>
    <property type="gene ID" value="TCNE_0002011001"/>
</dbReference>
<name>A0A183VH86_TOXCA</name>
<feature type="compositionally biased region" description="Polar residues" evidence="1">
    <location>
        <begin position="180"/>
        <end position="192"/>
    </location>
</feature>
<evidence type="ECO:0000313" key="2">
    <source>
        <dbReference type="Proteomes" id="UP000050794"/>
    </source>
</evidence>
<feature type="compositionally biased region" description="Polar residues" evidence="1">
    <location>
        <begin position="1"/>
        <end position="17"/>
    </location>
</feature>
<sequence>LVKTFSVGTRNSKSSGAWSDESGIRTHASEETAALNQSLRPLGHLAKDIVGTRNSQSCVAWFDESGIRTHASEETGALNQRLRPLGHLAEETSELSLQRAHSRNGAWFDESGIRTHASEETGALNQRLRPLGHLAEETSELSLQRAHSRKTFLPWGREILDPVALGLTRVFFEPTPPQRLNPSTVATRNPKSSGAWFDESGIRTHASEETAALNQRLRPLRNLAEILSGPSQQRVH</sequence>
<feature type="region of interest" description="Disordered" evidence="1">
    <location>
        <begin position="1"/>
        <end position="24"/>
    </location>
</feature>
<dbReference type="AlphaFoldDB" id="A0A183VH86"/>
<feature type="region of interest" description="Disordered" evidence="1">
    <location>
        <begin position="177"/>
        <end position="201"/>
    </location>
</feature>
<dbReference type="Proteomes" id="UP000050794">
    <property type="component" value="Unassembled WGS sequence"/>
</dbReference>
<evidence type="ECO:0000313" key="3">
    <source>
        <dbReference type="WBParaSite" id="TCNE_0002011001-mRNA-1"/>
    </source>
</evidence>
<evidence type="ECO:0000256" key="1">
    <source>
        <dbReference type="SAM" id="MobiDB-lite"/>
    </source>
</evidence>
<proteinExistence type="predicted"/>
<accession>A0A183VH86</accession>
<reference evidence="3" key="1">
    <citation type="submission" date="2016-06" db="UniProtKB">
        <authorList>
            <consortium name="WormBaseParasite"/>
        </authorList>
    </citation>
    <scope>IDENTIFICATION</scope>
</reference>